<name>A0ABQ7TY09_SOLTU</name>
<accession>A0ABQ7TY09</accession>
<comment type="caution">
    <text evidence="1">The sequence shown here is derived from an EMBL/GenBank/DDBJ whole genome shotgun (WGS) entry which is preliminary data.</text>
</comment>
<evidence type="ECO:0000313" key="2">
    <source>
        <dbReference type="Proteomes" id="UP000826656"/>
    </source>
</evidence>
<proteinExistence type="predicted"/>
<organism evidence="1 2">
    <name type="scientific">Solanum tuberosum</name>
    <name type="common">Potato</name>
    <dbReference type="NCBI Taxonomy" id="4113"/>
    <lineage>
        <taxon>Eukaryota</taxon>
        <taxon>Viridiplantae</taxon>
        <taxon>Streptophyta</taxon>
        <taxon>Embryophyta</taxon>
        <taxon>Tracheophyta</taxon>
        <taxon>Spermatophyta</taxon>
        <taxon>Magnoliopsida</taxon>
        <taxon>eudicotyledons</taxon>
        <taxon>Gunneridae</taxon>
        <taxon>Pentapetalae</taxon>
        <taxon>asterids</taxon>
        <taxon>lamiids</taxon>
        <taxon>Solanales</taxon>
        <taxon>Solanaceae</taxon>
        <taxon>Solanoideae</taxon>
        <taxon>Solaneae</taxon>
        <taxon>Solanum</taxon>
    </lineage>
</organism>
<protein>
    <submittedName>
        <fullName evidence="1">Uncharacterized protein</fullName>
    </submittedName>
</protein>
<dbReference type="EMBL" id="JAIVGD010000028">
    <property type="protein sequence ID" value="KAH0738949.1"/>
    <property type="molecule type" value="Genomic_DNA"/>
</dbReference>
<gene>
    <name evidence="1" type="ORF">KY290_037654</name>
</gene>
<keyword evidence="2" id="KW-1185">Reference proteome</keyword>
<dbReference type="Proteomes" id="UP000826656">
    <property type="component" value="Unassembled WGS sequence"/>
</dbReference>
<sequence>MELICGFLKQWYQSLWGSTCREGHIRSIRVEEVFKGPNFMALVRAFQLYSILLSLLPSSERSISPTMEQIGVIQEIANLRIRKMQDRKYGYSDNGTNAQCSTQQ</sequence>
<reference evidence="1 2" key="1">
    <citation type="journal article" date="2021" name="bioRxiv">
        <title>Chromosome-scale and haplotype-resolved genome assembly of a tetraploid potato cultivar.</title>
        <authorList>
            <person name="Sun H."/>
            <person name="Jiao W.-B."/>
            <person name="Krause K."/>
            <person name="Campoy J.A."/>
            <person name="Goel M."/>
            <person name="Folz-Donahue K."/>
            <person name="Kukat C."/>
            <person name="Huettel B."/>
            <person name="Schneeberger K."/>
        </authorList>
    </citation>
    <scope>NUCLEOTIDE SEQUENCE [LARGE SCALE GENOMIC DNA]</scope>
    <source>
        <strain evidence="1">SolTubOtavaFocal</strain>
        <tissue evidence="1">Leaves</tissue>
    </source>
</reference>
<evidence type="ECO:0000313" key="1">
    <source>
        <dbReference type="EMBL" id="KAH0738949.1"/>
    </source>
</evidence>